<dbReference type="Proteomes" id="UP001172673">
    <property type="component" value="Unassembled WGS sequence"/>
</dbReference>
<name>A0AA38WX91_9EURO</name>
<proteinExistence type="predicted"/>
<organism evidence="1 2">
    <name type="scientific">Cladophialophora chaetospira</name>
    <dbReference type="NCBI Taxonomy" id="386627"/>
    <lineage>
        <taxon>Eukaryota</taxon>
        <taxon>Fungi</taxon>
        <taxon>Dikarya</taxon>
        <taxon>Ascomycota</taxon>
        <taxon>Pezizomycotina</taxon>
        <taxon>Eurotiomycetes</taxon>
        <taxon>Chaetothyriomycetidae</taxon>
        <taxon>Chaetothyriales</taxon>
        <taxon>Herpotrichiellaceae</taxon>
        <taxon>Cladophialophora</taxon>
    </lineage>
</organism>
<evidence type="ECO:0008006" key="3">
    <source>
        <dbReference type="Google" id="ProtNLM"/>
    </source>
</evidence>
<gene>
    <name evidence="1" type="ORF">H2200_012542</name>
</gene>
<protein>
    <recommendedName>
        <fullName evidence="3">F-box domain-containing protein</fullName>
    </recommendedName>
</protein>
<evidence type="ECO:0000313" key="1">
    <source>
        <dbReference type="EMBL" id="KAJ9602762.1"/>
    </source>
</evidence>
<dbReference type="EMBL" id="JAPDRK010000024">
    <property type="protein sequence ID" value="KAJ9602762.1"/>
    <property type="molecule type" value="Genomic_DNA"/>
</dbReference>
<sequence length="478" mass="53951">MKTLIDLPPELLVIVGSNLPAGDLKPLLFTCSYFYGVLRFQLYRNICWDFRKVLERNYGLPDESATMIVGEGHRFAELVRADPAIAVAIRKLHLRYDTCYSCARWEGIVKGKRTCRRFAGQMMSKLTGCTDLTIRNDCNALLKKTNPLPPNLQSLTLDPVVNLLFDNQELDFDKISLVLGHPTLQSLTIGEAILTVPSPKANSTLTGSVASKIKSLNFEGTWIESEALLDLVRSMKLLTSVTFVRGAANLQTNVWSSMNRPLYPDHRGCLKLEAINAALQAVSQPLETLKIVYNSRARWEHQNNDSTLLDLGSFSELKNLTIDPAMVLGRRFCHSFTSDTHKRSLKAPSELASILPTALETLEIAVDREQAARVPRYREDMLQSLLDEKARFPGIHRISLLESEVTQSFSACDQRCNIPIKCPMPRRGPHGMYPPMNFKQQAAFTRLQRQFEKVGVALVFVEEQFPTGRSRPRTRHRH</sequence>
<accession>A0AA38WX91</accession>
<dbReference type="AlphaFoldDB" id="A0AA38WX91"/>
<keyword evidence="2" id="KW-1185">Reference proteome</keyword>
<comment type="caution">
    <text evidence="1">The sequence shown here is derived from an EMBL/GenBank/DDBJ whole genome shotgun (WGS) entry which is preliminary data.</text>
</comment>
<evidence type="ECO:0000313" key="2">
    <source>
        <dbReference type="Proteomes" id="UP001172673"/>
    </source>
</evidence>
<reference evidence="1" key="1">
    <citation type="submission" date="2022-10" db="EMBL/GenBank/DDBJ databases">
        <title>Culturing micro-colonial fungi from biological soil crusts in the Mojave desert and describing Neophaeococcomyces mojavensis, and introducing the new genera and species Taxawa tesnikishii.</title>
        <authorList>
            <person name="Kurbessoian T."/>
            <person name="Stajich J.E."/>
        </authorList>
    </citation>
    <scope>NUCLEOTIDE SEQUENCE</scope>
    <source>
        <strain evidence="1">TK_41</strain>
    </source>
</reference>